<protein>
    <submittedName>
        <fullName evidence="2">Universal stress protein</fullName>
    </submittedName>
</protein>
<dbReference type="Pfam" id="PF00582">
    <property type="entry name" value="Usp"/>
    <property type="match status" value="1"/>
</dbReference>
<dbReference type="Proteomes" id="UP001164705">
    <property type="component" value="Chromosome"/>
</dbReference>
<dbReference type="EMBL" id="CP113088">
    <property type="protein sequence ID" value="WAC01266.1"/>
    <property type="molecule type" value="Genomic_DNA"/>
</dbReference>
<sequence length="258" mass="29653">MKNILLPISFSETSKNALYCANLIAKEHGATLSLLHCYSGYEYNREHDFGALGYDEGVRRMLKTFYTKNISSIERQPIILLACEGSVSDNISEISHEYELLVLSRRTGDLSISKIGFSDKLFYLTTKSPCPVLLLPSNRAVYSFSEVKNIWHIQRKDIETDLVKLQLLNLNINPNLVKSKSLQQETFLSLFWQNIVNYAKNPIDSELKRITESYASEHIDLLILVNHRKGIFENFLKDDTFRIISQFDIPILVLQSNK</sequence>
<evidence type="ECO:0000259" key="1">
    <source>
        <dbReference type="Pfam" id="PF00582"/>
    </source>
</evidence>
<accession>A0A9E8SCR0</accession>
<evidence type="ECO:0000313" key="3">
    <source>
        <dbReference type="Proteomes" id="UP001164705"/>
    </source>
</evidence>
<reference evidence="2" key="1">
    <citation type="submission" date="2022-11" db="EMBL/GenBank/DDBJ databases">
        <title>Lacinutrix neustonica HL-RS19T sp. nov., isolated from the surface microlayer sample of brackish Lake Shihwa.</title>
        <authorList>
            <person name="Choi J.Y."/>
            <person name="Hwang C.Y."/>
        </authorList>
    </citation>
    <scope>NUCLEOTIDE SEQUENCE</scope>
    <source>
        <strain evidence="2">HL-RS19</strain>
    </source>
</reference>
<feature type="domain" description="UspA" evidence="1">
    <location>
        <begin position="1"/>
        <end position="135"/>
    </location>
</feature>
<gene>
    <name evidence="2" type="ORF">N7U66_14250</name>
</gene>
<dbReference type="CDD" id="cd00293">
    <property type="entry name" value="USP-like"/>
    <property type="match status" value="1"/>
</dbReference>
<keyword evidence="3" id="KW-1185">Reference proteome</keyword>
<name>A0A9E8SCR0_9FLAO</name>
<organism evidence="2 3">
    <name type="scientific">Lacinutrix neustonica</name>
    <dbReference type="NCBI Taxonomy" id="2980107"/>
    <lineage>
        <taxon>Bacteria</taxon>
        <taxon>Pseudomonadati</taxon>
        <taxon>Bacteroidota</taxon>
        <taxon>Flavobacteriia</taxon>
        <taxon>Flavobacteriales</taxon>
        <taxon>Flavobacteriaceae</taxon>
        <taxon>Lacinutrix</taxon>
    </lineage>
</organism>
<dbReference type="InterPro" id="IPR006016">
    <property type="entry name" value="UspA"/>
</dbReference>
<dbReference type="KEGG" id="lnu:N7U66_14250"/>
<evidence type="ECO:0000313" key="2">
    <source>
        <dbReference type="EMBL" id="WAC01266.1"/>
    </source>
</evidence>
<dbReference type="AlphaFoldDB" id="A0A9E8SCR0"/>
<proteinExistence type="predicted"/>
<dbReference type="RefSeq" id="WP_267675881.1">
    <property type="nucleotide sequence ID" value="NZ_CP113088.1"/>
</dbReference>
<dbReference type="SUPFAM" id="SSF52402">
    <property type="entry name" value="Adenine nucleotide alpha hydrolases-like"/>
    <property type="match status" value="1"/>
</dbReference>
<dbReference type="Gene3D" id="3.40.50.12370">
    <property type="match status" value="1"/>
</dbReference>